<evidence type="ECO:0000256" key="9">
    <source>
        <dbReference type="ARBA" id="ARBA00025283"/>
    </source>
</evidence>
<comment type="subcellular location">
    <subcellularLocation>
        <location evidence="1 10">Nucleus</location>
    </subcellularLocation>
</comment>
<feature type="region of interest" description="Disordered" evidence="11">
    <location>
        <begin position="187"/>
        <end position="210"/>
    </location>
</feature>
<evidence type="ECO:0000256" key="8">
    <source>
        <dbReference type="ARBA" id="ARBA00023294"/>
    </source>
</evidence>
<dbReference type="AlphaFoldDB" id="A0AAD7PKD8"/>
<feature type="domain" description="PB1" evidence="12">
    <location>
        <begin position="245"/>
        <end position="347"/>
    </location>
</feature>
<gene>
    <name evidence="13" type="ORF">O6P43_019529</name>
</gene>
<comment type="subunit">
    <text evidence="3 10">Homodimers and heterodimers.</text>
</comment>
<evidence type="ECO:0000313" key="14">
    <source>
        <dbReference type="Proteomes" id="UP001163823"/>
    </source>
</evidence>
<dbReference type="PROSITE" id="PS51745">
    <property type="entry name" value="PB1"/>
    <property type="match status" value="1"/>
</dbReference>
<dbReference type="SUPFAM" id="SSF54277">
    <property type="entry name" value="CAD &amp; PB1 domains"/>
    <property type="match status" value="1"/>
</dbReference>
<dbReference type="Pfam" id="PF02309">
    <property type="entry name" value="AUX_IAA"/>
    <property type="match status" value="1"/>
</dbReference>
<organism evidence="13 14">
    <name type="scientific">Quillaja saponaria</name>
    <name type="common">Soap bark tree</name>
    <dbReference type="NCBI Taxonomy" id="32244"/>
    <lineage>
        <taxon>Eukaryota</taxon>
        <taxon>Viridiplantae</taxon>
        <taxon>Streptophyta</taxon>
        <taxon>Embryophyta</taxon>
        <taxon>Tracheophyta</taxon>
        <taxon>Spermatophyta</taxon>
        <taxon>Magnoliopsida</taxon>
        <taxon>eudicotyledons</taxon>
        <taxon>Gunneridae</taxon>
        <taxon>Pentapetalae</taxon>
        <taxon>rosids</taxon>
        <taxon>fabids</taxon>
        <taxon>Fabales</taxon>
        <taxon>Quillajaceae</taxon>
        <taxon>Quillaja</taxon>
    </lineage>
</organism>
<keyword evidence="6 10" id="KW-0804">Transcription</keyword>
<comment type="similarity">
    <text evidence="2 10">Belongs to the Aux/IAA family.</text>
</comment>
<keyword evidence="7 10" id="KW-0539">Nucleus</keyword>
<dbReference type="InterPro" id="IPR003311">
    <property type="entry name" value="AUX_IAA"/>
</dbReference>
<evidence type="ECO:0000256" key="6">
    <source>
        <dbReference type="ARBA" id="ARBA00023163"/>
    </source>
</evidence>
<dbReference type="PANTHER" id="PTHR31734">
    <property type="entry name" value="AUXIN-RESPONSIVE PROTEIN IAA17"/>
    <property type="match status" value="1"/>
</dbReference>
<dbReference type="PANTHER" id="PTHR31734:SF138">
    <property type="entry name" value="AUXIN-RESPONSIVE PROTEIN IAA8"/>
    <property type="match status" value="1"/>
</dbReference>
<evidence type="ECO:0000256" key="3">
    <source>
        <dbReference type="ARBA" id="ARBA00011726"/>
    </source>
</evidence>
<dbReference type="InterPro" id="IPR033389">
    <property type="entry name" value="AUX/IAA_dom"/>
</dbReference>
<proteinExistence type="inferred from homology"/>
<comment type="caution">
    <text evidence="13">The sequence shown here is derived from an EMBL/GenBank/DDBJ whole genome shotgun (WGS) entry which is preliminary data.</text>
</comment>
<dbReference type="Gene3D" id="3.10.20.90">
    <property type="entry name" value="Phosphatidylinositol 3-kinase Catalytic Subunit, Chain A, domain 1"/>
    <property type="match status" value="1"/>
</dbReference>
<reference evidence="13" key="1">
    <citation type="journal article" date="2023" name="Science">
        <title>Elucidation of the pathway for biosynthesis of saponin adjuvants from the soapbark tree.</title>
        <authorList>
            <person name="Reed J."/>
            <person name="Orme A."/>
            <person name="El-Demerdash A."/>
            <person name="Owen C."/>
            <person name="Martin L.B.B."/>
            <person name="Misra R.C."/>
            <person name="Kikuchi S."/>
            <person name="Rejzek M."/>
            <person name="Martin A.C."/>
            <person name="Harkess A."/>
            <person name="Leebens-Mack J."/>
            <person name="Louveau T."/>
            <person name="Stephenson M.J."/>
            <person name="Osbourn A."/>
        </authorList>
    </citation>
    <scope>NUCLEOTIDE SEQUENCE</scope>
    <source>
        <strain evidence="13">S10</strain>
    </source>
</reference>
<evidence type="ECO:0000256" key="5">
    <source>
        <dbReference type="ARBA" id="ARBA00023015"/>
    </source>
</evidence>
<comment type="function">
    <text evidence="9">Aux/IAA proteins are short-lived transcriptional factors that function as repressors of early auxin response genes at low auxin concentrations. Repression is thought to result from the interaction with auxin response factors (ARFs), proteins that bind to the auxin-responsive promoter element (AuxRE). Formation of heterodimers with ARF proteins may alter their ability to modulate early auxin response genes expression.</text>
</comment>
<dbReference type="EMBL" id="JARAOO010000008">
    <property type="protein sequence ID" value="KAJ7958873.1"/>
    <property type="molecule type" value="Genomic_DNA"/>
</dbReference>
<evidence type="ECO:0000256" key="10">
    <source>
        <dbReference type="RuleBase" id="RU004549"/>
    </source>
</evidence>
<sequence>MSPPLLGAGGEEGQSHVTLLASSASMESTCINNSEFRERNYMGLSDCSSVGSSMVSTVSDESKTNLKATELRLGLPGSQSPERDTGPCLTSSTQLDEKPLFPLCPENDDHHSSSQKNAVLGNKRGFSDAMTGFSEAKFPVNSEANAVLSSRPSPNLGLKTGSVLENLGAQSAKVKDLAPVKVAHERHLANKTGPNRNGSENNNSSAPAAKAQVVGWPPIRSFRKSSLAITTKNNDEVDAKAGSGTLFIKVSMDGAPYLRKVDLRNYSAYPELSSALEKMFSCFTIGQCESHGAQGRETLSESKLKDLLHGSEYVLTYEDKDGDWMLVGDVPWEMFIDACKRLRIMKGSDAIGLAPRAVEKSKSRK</sequence>
<accession>A0AAD7PKD8</accession>
<protein>
    <recommendedName>
        <fullName evidence="10">Auxin-induced protein</fullName>
    </recommendedName>
</protein>
<dbReference type="InterPro" id="IPR053793">
    <property type="entry name" value="PB1-like"/>
</dbReference>
<keyword evidence="4 10" id="KW-0678">Repressor</keyword>
<dbReference type="KEGG" id="qsa:O6P43_019529"/>
<evidence type="ECO:0000256" key="11">
    <source>
        <dbReference type="SAM" id="MobiDB-lite"/>
    </source>
</evidence>
<feature type="region of interest" description="Disordered" evidence="11">
    <location>
        <begin position="72"/>
        <end position="117"/>
    </location>
</feature>
<evidence type="ECO:0000256" key="1">
    <source>
        <dbReference type="ARBA" id="ARBA00004123"/>
    </source>
</evidence>
<evidence type="ECO:0000259" key="12">
    <source>
        <dbReference type="PROSITE" id="PS51745"/>
    </source>
</evidence>
<evidence type="ECO:0000256" key="2">
    <source>
        <dbReference type="ARBA" id="ARBA00006728"/>
    </source>
</evidence>
<dbReference type="GO" id="GO:0006355">
    <property type="term" value="P:regulation of DNA-templated transcription"/>
    <property type="evidence" value="ECO:0007669"/>
    <property type="project" value="InterPro"/>
</dbReference>
<feature type="compositionally biased region" description="Polar residues" evidence="11">
    <location>
        <begin position="192"/>
        <end position="206"/>
    </location>
</feature>
<evidence type="ECO:0000256" key="4">
    <source>
        <dbReference type="ARBA" id="ARBA00022491"/>
    </source>
</evidence>
<name>A0AAD7PKD8_QUISA</name>
<dbReference type="FunFam" id="3.10.20.90:FF:000078">
    <property type="entry name" value="Auxin-responsive protein"/>
    <property type="match status" value="1"/>
</dbReference>
<keyword evidence="8 10" id="KW-0927">Auxin signaling pathway</keyword>
<dbReference type="Proteomes" id="UP001163823">
    <property type="component" value="Chromosome 8"/>
</dbReference>
<keyword evidence="14" id="KW-1185">Reference proteome</keyword>
<evidence type="ECO:0000256" key="7">
    <source>
        <dbReference type="ARBA" id="ARBA00023242"/>
    </source>
</evidence>
<evidence type="ECO:0000313" key="13">
    <source>
        <dbReference type="EMBL" id="KAJ7958873.1"/>
    </source>
</evidence>
<keyword evidence="5 10" id="KW-0805">Transcription regulation</keyword>
<dbReference type="GO" id="GO:0005634">
    <property type="term" value="C:nucleus"/>
    <property type="evidence" value="ECO:0007669"/>
    <property type="project" value="UniProtKB-SubCell"/>
</dbReference>
<dbReference type="GO" id="GO:0009734">
    <property type="term" value="P:auxin-activated signaling pathway"/>
    <property type="evidence" value="ECO:0007669"/>
    <property type="project" value="UniProtKB-UniRule"/>
</dbReference>